<dbReference type="Gene3D" id="2.60.40.10">
    <property type="entry name" value="Immunoglobulins"/>
    <property type="match status" value="2"/>
</dbReference>
<gene>
    <name evidence="2" type="ORF">WA026_007888</name>
</gene>
<proteinExistence type="predicted"/>
<sequence length="125" mass="14302">MRRSFCRCYTSVEEFENNMHKIQQYGDCTSSDGNTTTSTLSFVPKKEDDGKYLSCRAENKVINSEGLEDGWQLEIHYTPEAQIILGASLNPDTIREGSDVYFDCIVNSHPPVYKVEWRHNVSISQ</sequence>
<feature type="domain" description="Ig-like" evidence="1">
    <location>
        <begin position="79"/>
        <end position="125"/>
    </location>
</feature>
<dbReference type="InterPro" id="IPR036179">
    <property type="entry name" value="Ig-like_dom_sf"/>
</dbReference>
<organism evidence="2 3">
    <name type="scientific">Henosepilachna vigintioctopunctata</name>
    <dbReference type="NCBI Taxonomy" id="420089"/>
    <lineage>
        <taxon>Eukaryota</taxon>
        <taxon>Metazoa</taxon>
        <taxon>Ecdysozoa</taxon>
        <taxon>Arthropoda</taxon>
        <taxon>Hexapoda</taxon>
        <taxon>Insecta</taxon>
        <taxon>Pterygota</taxon>
        <taxon>Neoptera</taxon>
        <taxon>Endopterygota</taxon>
        <taxon>Coleoptera</taxon>
        <taxon>Polyphaga</taxon>
        <taxon>Cucujiformia</taxon>
        <taxon>Coccinelloidea</taxon>
        <taxon>Coccinellidae</taxon>
        <taxon>Epilachninae</taxon>
        <taxon>Epilachnini</taxon>
        <taxon>Henosepilachna</taxon>
    </lineage>
</organism>
<name>A0AAW1U492_9CUCU</name>
<protein>
    <recommendedName>
        <fullName evidence="1">Ig-like domain-containing protein</fullName>
    </recommendedName>
</protein>
<reference evidence="2 3" key="1">
    <citation type="submission" date="2023-03" db="EMBL/GenBank/DDBJ databases">
        <title>Genome insight into feeding habits of ladybird beetles.</title>
        <authorList>
            <person name="Li H.-S."/>
            <person name="Huang Y.-H."/>
            <person name="Pang H."/>
        </authorList>
    </citation>
    <scope>NUCLEOTIDE SEQUENCE [LARGE SCALE GENOMIC DNA]</scope>
    <source>
        <strain evidence="2">SYSU_2023b</strain>
        <tissue evidence="2">Whole body</tissue>
    </source>
</reference>
<evidence type="ECO:0000313" key="2">
    <source>
        <dbReference type="EMBL" id="KAK9875497.1"/>
    </source>
</evidence>
<dbReference type="PROSITE" id="PS50835">
    <property type="entry name" value="IG_LIKE"/>
    <property type="match status" value="1"/>
</dbReference>
<accession>A0AAW1U492</accession>
<dbReference type="PANTHER" id="PTHR23278">
    <property type="entry name" value="SIDESTEP PROTEIN"/>
    <property type="match status" value="1"/>
</dbReference>
<dbReference type="InterPro" id="IPR007110">
    <property type="entry name" value="Ig-like_dom"/>
</dbReference>
<evidence type="ECO:0000259" key="1">
    <source>
        <dbReference type="PROSITE" id="PS50835"/>
    </source>
</evidence>
<dbReference type="AlphaFoldDB" id="A0AAW1U492"/>
<evidence type="ECO:0000313" key="3">
    <source>
        <dbReference type="Proteomes" id="UP001431783"/>
    </source>
</evidence>
<dbReference type="SUPFAM" id="SSF48726">
    <property type="entry name" value="Immunoglobulin"/>
    <property type="match status" value="1"/>
</dbReference>
<comment type="caution">
    <text evidence="2">The sequence shown here is derived from an EMBL/GenBank/DDBJ whole genome shotgun (WGS) entry which is preliminary data.</text>
</comment>
<dbReference type="Proteomes" id="UP001431783">
    <property type="component" value="Unassembled WGS sequence"/>
</dbReference>
<keyword evidence="3" id="KW-1185">Reference proteome</keyword>
<dbReference type="EMBL" id="JARQZJ010000033">
    <property type="protein sequence ID" value="KAK9875497.1"/>
    <property type="molecule type" value="Genomic_DNA"/>
</dbReference>
<dbReference type="PANTHER" id="PTHR23278:SF25">
    <property type="entry name" value="GH14967P"/>
    <property type="match status" value="1"/>
</dbReference>
<dbReference type="InterPro" id="IPR013783">
    <property type="entry name" value="Ig-like_fold"/>
</dbReference>